<organism evidence="2 3">
    <name type="scientific">Globodera pallida</name>
    <name type="common">Potato cyst nematode worm</name>
    <name type="synonym">Heterodera pallida</name>
    <dbReference type="NCBI Taxonomy" id="36090"/>
    <lineage>
        <taxon>Eukaryota</taxon>
        <taxon>Metazoa</taxon>
        <taxon>Ecdysozoa</taxon>
        <taxon>Nematoda</taxon>
        <taxon>Chromadorea</taxon>
        <taxon>Rhabditida</taxon>
        <taxon>Tylenchina</taxon>
        <taxon>Tylenchomorpha</taxon>
        <taxon>Tylenchoidea</taxon>
        <taxon>Heteroderidae</taxon>
        <taxon>Heteroderinae</taxon>
        <taxon>Globodera</taxon>
    </lineage>
</organism>
<protein>
    <submittedName>
        <fullName evidence="3">USP domain-containing protein</fullName>
    </submittedName>
</protein>
<reference evidence="3" key="2">
    <citation type="submission" date="2016-06" db="UniProtKB">
        <authorList>
            <consortium name="WormBaseParasite"/>
        </authorList>
    </citation>
    <scope>IDENTIFICATION</scope>
</reference>
<keyword evidence="2" id="KW-1185">Reference proteome</keyword>
<dbReference type="WBParaSite" id="GPLIN_001170100">
    <property type="protein sequence ID" value="GPLIN_001170100"/>
    <property type="gene ID" value="GPLIN_001170100"/>
</dbReference>
<reference evidence="2" key="1">
    <citation type="submission" date="2014-05" db="EMBL/GenBank/DDBJ databases">
        <title>The genome and life-stage specific transcriptomes of Globodera pallida elucidate key aspects of plant parasitism by a cyst nematode.</title>
        <authorList>
            <person name="Cotton J.A."/>
            <person name="Lilley C.J."/>
            <person name="Jones L.M."/>
            <person name="Kikuchi T."/>
            <person name="Reid A.J."/>
            <person name="Thorpe P."/>
            <person name="Tsai I.J."/>
            <person name="Beasley H."/>
            <person name="Blok V."/>
            <person name="Cock P.J.A."/>
            <person name="Van den Akker S.E."/>
            <person name="Holroyd N."/>
            <person name="Hunt M."/>
            <person name="Mantelin S."/>
            <person name="Naghra H."/>
            <person name="Pain A."/>
            <person name="Palomares-Rius J.E."/>
            <person name="Zarowiecki M."/>
            <person name="Berriman M."/>
            <person name="Jones J.T."/>
            <person name="Urwin P.E."/>
        </authorList>
    </citation>
    <scope>NUCLEOTIDE SEQUENCE [LARGE SCALE GENOMIC DNA]</scope>
    <source>
        <strain evidence="2">Lindley</strain>
    </source>
</reference>
<evidence type="ECO:0000256" key="1">
    <source>
        <dbReference type="SAM" id="MobiDB-lite"/>
    </source>
</evidence>
<dbReference type="AlphaFoldDB" id="A0A183CFP6"/>
<name>A0A183CFP6_GLOPA</name>
<sequence>MQQSNFDVSEQQHSNAASPSRNEPENAEFFTRLHLFERPTERPRRGTFLLPKEDLFTADCALWRIDNQNLLQKYLPVVLDGTCSSCDQDVQSAIQLFSLEEQYDYETLSSITASGSGAISPSNLATDFYVCAQCELYALSYHKAYHLCFYVLKNAEEKLEQVSAKYADLSADELIGKCLEDKIWLNKIADIVMCVSKDGIKDKKLFPKELPID</sequence>
<feature type="region of interest" description="Disordered" evidence="1">
    <location>
        <begin position="1"/>
        <end position="24"/>
    </location>
</feature>
<dbReference type="Proteomes" id="UP000050741">
    <property type="component" value="Unassembled WGS sequence"/>
</dbReference>
<feature type="compositionally biased region" description="Polar residues" evidence="1">
    <location>
        <begin position="1"/>
        <end position="21"/>
    </location>
</feature>
<evidence type="ECO:0000313" key="2">
    <source>
        <dbReference type="Proteomes" id="UP000050741"/>
    </source>
</evidence>
<evidence type="ECO:0000313" key="3">
    <source>
        <dbReference type="WBParaSite" id="GPLIN_001170100"/>
    </source>
</evidence>
<accession>A0A183CFP6</accession>
<proteinExistence type="predicted"/>